<dbReference type="HOGENOM" id="CLU_148612_0_0_7"/>
<evidence type="ECO:0000313" key="2">
    <source>
        <dbReference type="EMBL" id="AGH94865.1"/>
    </source>
</evidence>
<dbReference type="KEGG" id="bex:A11Q_645"/>
<dbReference type="PATRIC" id="fig|1184267.3.peg.654"/>
<accession>M4V8U0</accession>
<evidence type="ECO:0000313" key="3">
    <source>
        <dbReference type="Proteomes" id="UP000012040"/>
    </source>
</evidence>
<keyword evidence="3" id="KW-1185">Reference proteome</keyword>
<evidence type="ECO:0000259" key="1">
    <source>
        <dbReference type="Pfam" id="PF09537"/>
    </source>
</evidence>
<dbReference type="Proteomes" id="UP000012040">
    <property type="component" value="Chromosome"/>
</dbReference>
<reference evidence="2 3" key="1">
    <citation type="journal article" date="2013" name="ISME J.">
        <title>By their genes ye shall know them: genomic signatures of predatory bacteria.</title>
        <authorList>
            <person name="Pasternak Z."/>
            <person name="Pietrokovski S."/>
            <person name="Rotem O."/>
            <person name="Gophna U."/>
            <person name="Lurie-Weinberger M.N."/>
            <person name="Jurkevitch E."/>
        </authorList>
    </citation>
    <scope>NUCLEOTIDE SEQUENCE [LARGE SCALE GENOMIC DNA]</scope>
    <source>
        <strain evidence="2 3">JSS</strain>
    </source>
</reference>
<feature type="domain" description="DUF2383" evidence="1">
    <location>
        <begin position="27"/>
        <end position="131"/>
    </location>
</feature>
<proteinExistence type="predicted"/>
<name>M4V8U0_9BACT</name>
<protein>
    <recommendedName>
        <fullName evidence="1">DUF2383 domain-containing protein</fullName>
    </recommendedName>
</protein>
<organism evidence="2 3">
    <name type="scientific">Pseudobdellovibrio exovorus JSS</name>
    <dbReference type="NCBI Taxonomy" id="1184267"/>
    <lineage>
        <taxon>Bacteria</taxon>
        <taxon>Pseudomonadati</taxon>
        <taxon>Bdellovibrionota</taxon>
        <taxon>Bdellovibrionia</taxon>
        <taxon>Bdellovibrionales</taxon>
        <taxon>Pseudobdellovibrionaceae</taxon>
        <taxon>Pseudobdellovibrio</taxon>
    </lineage>
</organism>
<dbReference type="RefSeq" id="WP_015469355.1">
    <property type="nucleotide sequence ID" value="NC_020813.1"/>
</dbReference>
<dbReference type="AlphaFoldDB" id="M4V8U0"/>
<sequence length="167" mass="18836">MSEIHGSYDMGPSVLSPENVAPKTAEVQDLERILRGEISAVEAYKQVLEKYSTYENANSLRRILVEHEKAVDFWKKQLRSQESFVEESSGPWGTVVETFVGAAKLFGDGPTLRALKEGEEHGLNEYQDLIENGNVNFESESFIKTICLDQQRLHIATLDSLIMMNKV</sequence>
<dbReference type="InterPro" id="IPR012347">
    <property type="entry name" value="Ferritin-like"/>
</dbReference>
<dbReference type="eggNOG" id="COG1633">
    <property type="taxonomic scope" value="Bacteria"/>
</dbReference>
<dbReference type="InterPro" id="IPR019052">
    <property type="entry name" value="DUF2383"/>
</dbReference>
<dbReference type="EMBL" id="CP003537">
    <property type="protein sequence ID" value="AGH94865.1"/>
    <property type="molecule type" value="Genomic_DNA"/>
</dbReference>
<dbReference type="STRING" id="1184267.A11Q_645"/>
<dbReference type="Gene3D" id="1.20.1260.10">
    <property type="match status" value="1"/>
</dbReference>
<dbReference type="Pfam" id="PF09537">
    <property type="entry name" value="DUF2383"/>
    <property type="match status" value="1"/>
</dbReference>
<dbReference type="OrthoDB" id="193413at2"/>
<gene>
    <name evidence="2" type="ORF">A11Q_645</name>
</gene>